<reference evidence="2" key="1">
    <citation type="submission" date="2019-12" db="EMBL/GenBank/DDBJ databases">
        <title>Genome sequencing and annotation of Brassica cretica.</title>
        <authorList>
            <person name="Studholme D.J."/>
            <person name="Sarris P.F."/>
        </authorList>
    </citation>
    <scope>NUCLEOTIDE SEQUENCE</scope>
    <source>
        <strain evidence="2">PFS-001/15</strain>
        <tissue evidence="2">Leaf</tissue>
    </source>
</reference>
<dbReference type="AlphaFoldDB" id="A0A8S9FV75"/>
<dbReference type="EMBL" id="QGKW02002228">
    <property type="protein sequence ID" value="KAF2537131.1"/>
    <property type="molecule type" value="Genomic_DNA"/>
</dbReference>
<feature type="region of interest" description="Disordered" evidence="1">
    <location>
        <begin position="49"/>
        <end position="91"/>
    </location>
</feature>
<name>A0A8S9FV75_BRACR</name>
<sequence length="273" mass="28970">MAVLDSGGVAVPPTDNGVADLDMLRRRKSRSDSSNELLSDSVSITDDVGATAAEDARDPVASAVEEEAQGTTKLAGGDTETRESGGGGDVRFTYRPSVTAHRRTRESPLSSDAIFKQILTMLSHPRLSKQVDSRSDIDSLVPIHVLDSGGVAVPPTDNGVADLDMLLRRKSRSDSSNGLLSDSVSITDDVGATAAEDARDPVASAVEEEAQGTSKLAGRDTETRESGGGGDVKFTYRPSVTAHRRTRESPLSSDAIFTQVIGLRFLHYIRESL</sequence>
<dbReference type="Proteomes" id="UP000712281">
    <property type="component" value="Unassembled WGS sequence"/>
</dbReference>
<feature type="region of interest" description="Disordered" evidence="1">
    <location>
        <begin position="195"/>
        <end position="249"/>
    </location>
</feature>
<protein>
    <submittedName>
        <fullName evidence="2">Uncharacterized protein</fullName>
    </submittedName>
</protein>
<accession>A0A8S9FV75</accession>
<evidence type="ECO:0000313" key="3">
    <source>
        <dbReference type="Proteomes" id="UP000712281"/>
    </source>
</evidence>
<evidence type="ECO:0000256" key="1">
    <source>
        <dbReference type="SAM" id="MobiDB-lite"/>
    </source>
</evidence>
<gene>
    <name evidence="2" type="ORF">F2Q68_00022921</name>
</gene>
<proteinExistence type="predicted"/>
<evidence type="ECO:0000313" key="2">
    <source>
        <dbReference type="EMBL" id="KAF2537131.1"/>
    </source>
</evidence>
<comment type="caution">
    <text evidence="2">The sequence shown here is derived from an EMBL/GenBank/DDBJ whole genome shotgun (WGS) entry which is preliminary data.</text>
</comment>
<organism evidence="2 3">
    <name type="scientific">Brassica cretica</name>
    <name type="common">Mustard</name>
    <dbReference type="NCBI Taxonomy" id="69181"/>
    <lineage>
        <taxon>Eukaryota</taxon>
        <taxon>Viridiplantae</taxon>
        <taxon>Streptophyta</taxon>
        <taxon>Embryophyta</taxon>
        <taxon>Tracheophyta</taxon>
        <taxon>Spermatophyta</taxon>
        <taxon>Magnoliopsida</taxon>
        <taxon>eudicotyledons</taxon>
        <taxon>Gunneridae</taxon>
        <taxon>Pentapetalae</taxon>
        <taxon>rosids</taxon>
        <taxon>malvids</taxon>
        <taxon>Brassicales</taxon>
        <taxon>Brassicaceae</taxon>
        <taxon>Brassiceae</taxon>
        <taxon>Brassica</taxon>
    </lineage>
</organism>